<dbReference type="PATRIC" id="fig|512565.3.peg.4881"/>
<dbReference type="Proteomes" id="UP000007882">
    <property type="component" value="Chromosome"/>
</dbReference>
<protein>
    <recommendedName>
        <fullName evidence="6">Rhs protein</fullName>
    </recommendedName>
</protein>
<organism evidence="4 5">
    <name type="scientific">Actinoplanes missouriensis (strain ATCC 14538 / DSM 43046 / CBS 188.64 / JCM 3121 / NBRC 102363 / NCIMB 12654 / NRRL B-3342 / UNCC 431)</name>
    <dbReference type="NCBI Taxonomy" id="512565"/>
    <lineage>
        <taxon>Bacteria</taxon>
        <taxon>Bacillati</taxon>
        <taxon>Actinomycetota</taxon>
        <taxon>Actinomycetes</taxon>
        <taxon>Micromonosporales</taxon>
        <taxon>Micromonosporaceae</taxon>
        <taxon>Actinoplanes</taxon>
    </lineage>
</organism>
<dbReference type="SUPFAM" id="SSF69304">
    <property type="entry name" value="Tricorn protease N-terminal domain"/>
    <property type="match status" value="1"/>
</dbReference>
<name>I0HAS6_ACTM4</name>
<accession>I0HAS6</accession>
<evidence type="ECO:0000259" key="3">
    <source>
        <dbReference type="Pfam" id="PF25023"/>
    </source>
</evidence>
<dbReference type="InterPro" id="IPR006530">
    <property type="entry name" value="YD"/>
</dbReference>
<dbReference type="SUPFAM" id="SSF50969">
    <property type="entry name" value="YVTN repeat-like/Quinoprotein amine dehydrogenase"/>
    <property type="match status" value="1"/>
</dbReference>
<dbReference type="Pfam" id="PF05593">
    <property type="entry name" value="RHS_repeat"/>
    <property type="match status" value="8"/>
</dbReference>
<feature type="domain" description="DUF6531" evidence="2">
    <location>
        <begin position="130"/>
        <end position="194"/>
    </location>
</feature>
<evidence type="ECO:0000256" key="1">
    <source>
        <dbReference type="ARBA" id="ARBA00022737"/>
    </source>
</evidence>
<evidence type="ECO:0000313" key="4">
    <source>
        <dbReference type="EMBL" id="BAL90113.1"/>
    </source>
</evidence>
<dbReference type="InterPro" id="IPR045351">
    <property type="entry name" value="DUF6531"/>
</dbReference>
<evidence type="ECO:0000313" key="5">
    <source>
        <dbReference type="Proteomes" id="UP000007882"/>
    </source>
</evidence>
<dbReference type="HOGENOM" id="CLU_001417_0_0_11"/>
<dbReference type="eggNOG" id="COG1412">
    <property type="taxonomic scope" value="Bacteria"/>
</dbReference>
<dbReference type="STRING" id="512565.AMIS_48930"/>
<dbReference type="KEGG" id="ams:AMIS_48930"/>
<dbReference type="InterPro" id="IPR031325">
    <property type="entry name" value="RHS_repeat"/>
</dbReference>
<proteinExistence type="predicted"/>
<evidence type="ECO:0000259" key="2">
    <source>
        <dbReference type="Pfam" id="PF20148"/>
    </source>
</evidence>
<feature type="domain" description="Teneurin-like YD-shell" evidence="3">
    <location>
        <begin position="244"/>
        <end position="409"/>
    </location>
</feature>
<dbReference type="InterPro" id="IPR022385">
    <property type="entry name" value="Rhs_assc_core"/>
</dbReference>
<evidence type="ECO:0008006" key="6">
    <source>
        <dbReference type="Google" id="ProtNLM"/>
    </source>
</evidence>
<dbReference type="PANTHER" id="PTHR32305">
    <property type="match status" value="1"/>
</dbReference>
<keyword evidence="1" id="KW-0677">Repeat</keyword>
<gene>
    <name evidence="4" type="ordered locus">AMIS_48930</name>
</gene>
<keyword evidence="5" id="KW-1185">Reference proteome</keyword>
<dbReference type="Gene3D" id="2.180.10.10">
    <property type="entry name" value="RHS repeat-associated core"/>
    <property type="match status" value="3"/>
</dbReference>
<dbReference type="NCBIfam" id="TIGR01643">
    <property type="entry name" value="YD_repeat_2x"/>
    <property type="match status" value="15"/>
</dbReference>
<dbReference type="Pfam" id="PF25023">
    <property type="entry name" value="TEN_YD-shell"/>
    <property type="match status" value="2"/>
</dbReference>
<dbReference type="InterPro" id="IPR056823">
    <property type="entry name" value="TEN-like_YD-shell"/>
</dbReference>
<feature type="domain" description="Teneurin-like YD-shell" evidence="3">
    <location>
        <begin position="1023"/>
        <end position="1150"/>
    </location>
</feature>
<dbReference type="NCBIfam" id="TIGR03696">
    <property type="entry name" value="Rhs_assc_core"/>
    <property type="match status" value="1"/>
</dbReference>
<dbReference type="SUPFAM" id="SSF50960">
    <property type="entry name" value="TolB, C-terminal domain"/>
    <property type="match status" value="1"/>
</dbReference>
<dbReference type="OrthoDB" id="4981820at2"/>
<dbReference type="PANTHER" id="PTHR32305:SF15">
    <property type="entry name" value="PROTEIN RHSA-RELATED"/>
    <property type="match status" value="1"/>
</dbReference>
<dbReference type="InterPro" id="IPR011044">
    <property type="entry name" value="Quino_amine_DH_bsu"/>
</dbReference>
<dbReference type="RefSeq" id="WP_014445002.1">
    <property type="nucleotide sequence ID" value="NC_017093.1"/>
</dbReference>
<dbReference type="EMBL" id="AP012319">
    <property type="protein sequence ID" value="BAL90113.1"/>
    <property type="molecule type" value="Genomic_DNA"/>
</dbReference>
<sequence>MATSAARPDDLDAFVRGNRAADDGLRGRLAQLRAAYGDFQDGNRWGRLDATSLINAFGQYLDLNEVDARWVAQIAEAFRAAGGEGDLARLPDAAIAASLRAAGLGGGRASVTFDDPMGYGFPPTSGFADDPVNTATGNFLIAVSDSRQWRRVYNSRSAAVGAFGLGWSSWADCSLRAEVVGAVYAGPDGQRALFARQGAGYGRVVGVPAEVVPAGDGLELRWFDGRVWVFDGAGRLTIADTLTFGYADGRLSAVTDRGGRSVAISWDGDRIGSVGDVVYAYSGGVLISAGDQRYELDEQGRVSAVVDADGVAEARNSYDVAGRVVEQVSRFGRRTRYVYLPGRVTVVGDFDGGITNTYVHDQNGRLLSVTDGHGERLSRTYDEWGNPVTVTDRKGAVSTMRWDDRGRLLRRALPAGEIFEYRYDDAGRVLAVTAGDAHVRYRYSGEERTPSEIVDAEGGVTRLEVRDGLVQRVTDPDGVSLDFGFDAAGDMVTVTDGLGNTARLERDAEGRLVTTVTPLGRQTRFRYDGRGRLVEREDPAGGIWRYEYSPAGRIVSVTDPGGARRETRYGPHGSAEATVDPLGRITSRHHDDMGNLARLIAPDGAKWDFTYDALSRLTATTDPAGATWLREYDAEGNPVGTVDPAGVHRTVAVDRNGRITGLGDGLTGSAFEYDELGRTTAHLRPDGTAARAGYDRCGRRTTITDPVGGVTRIEYTPGGRIRRLLSPGGRETVFDYDAAGRRVARVDGAGRRTEYRYDADGTLIAAGPAASRPPAAGADDAGRVVPAGADDGGLAAGTVTFGYDDAGRLVDRDGTRYRYDAVGRVVAVTDPAGGTRRYERDPAGRVVAAIDPLGNRTTYEYHPRGWLTTITDPLGGTVTRRHDEMGRVVAETDPLGRVTTFTWDPAGRLISRTDGAGRTVTWSYDTSGRVVTMAAADGSTVTFRRDTLGRPVSISDGPHEQRLTWDRAGRLVSRERDGLVLGRRYGPDGERTALILPDGSETTYRYDAGGLLSGVTSPVTGHLAVTRDALGRIVAVSGDHSGAAATWEYDPRGRVAGYRLGQRETRLTRDAAGRVVADGRNTYRYDAAGQLVAAGERTLEYDAAGRLVRDGDRTFDYDAAGQLGGCEYDGSGRRLRDPDRTYQWDGFGRLSSITVGDRRIPVRVDITGELAEVDGKAVLWDRAPCWIGGEAVAGPGVPWQMGATSLEPDWQGTPAGAERDVWGAPALAEPGIGYRGELEFGGLTWLRNRVYDPSSRAFLSPDPLPAVPGTAWSGNPYHYAGNDPVGHADPLGLRPISDSELAAYREGMGSGFFEDAADWVGENWEYLAAGAMVVGGVALMFTGVGGPAGIALMAASGGLIAGGASAGIQKFTTGEVNWGQVGRDALIGAAAGGVGAGTVAALSSSTRLAATNPFVRELVVNGAESVVSGGIDRGLTGGDIFNPRALTADLLGGGVLHSPAALRSPAPGELVDVWRFHNAADPQTLRSRLSAEPPHTQRLYEWALENDPTLFPQMREEHATGFYTHSPFVSVTDNPAAAAATTDPGLSTIINGFPGPSYMQAPDMSYFRVPGDRLHRPDFELSHQEGELLFYGDDLADFLVETRPNPYLLPPSGGP</sequence>
<dbReference type="InterPro" id="IPR050708">
    <property type="entry name" value="T6SS_VgrG/RHS"/>
</dbReference>
<dbReference type="eggNOG" id="COG3209">
    <property type="taxonomic scope" value="Bacteria"/>
</dbReference>
<reference evidence="4 5" key="1">
    <citation type="submission" date="2012-02" db="EMBL/GenBank/DDBJ databases">
        <title>Complete genome sequence of Actinoplanes missouriensis 431 (= NBRC 102363).</title>
        <authorList>
            <person name="Ohnishi Y."/>
            <person name="Ishikawa J."/>
            <person name="Sekine M."/>
            <person name="Hosoyama A."/>
            <person name="Harada T."/>
            <person name="Narita H."/>
            <person name="Hata T."/>
            <person name="Konno Y."/>
            <person name="Tutikane K."/>
            <person name="Fujita N."/>
            <person name="Horinouchi S."/>
            <person name="Hayakawa M."/>
        </authorList>
    </citation>
    <scope>NUCLEOTIDE SEQUENCE [LARGE SCALE GENOMIC DNA]</scope>
    <source>
        <strain evidence="5">ATCC 14538 / DSM 43046 / CBS 188.64 / JCM 3121 / NBRC 102363 / NCIMB 12654 / NRRL B-3342 / UNCC 431</strain>
    </source>
</reference>
<dbReference type="Pfam" id="PF20148">
    <property type="entry name" value="DUF6531"/>
    <property type="match status" value="1"/>
</dbReference>